<evidence type="ECO:0000313" key="4">
    <source>
        <dbReference type="Proteomes" id="UP001443914"/>
    </source>
</evidence>
<accession>A0AAW1GSM4</accession>
<dbReference type="FunFam" id="1.25.40.10:FF:000184">
    <property type="entry name" value="Pentatricopeptide repeat-containing protein, chloroplastic"/>
    <property type="match status" value="1"/>
</dbReference>
<dbReference type="PANTHER" id="PTHR47926">
    <property type="entry name" value="PENTATRICOPEPTIDE REPEAT-CONTAINING PROTEIN"/>
    <property type="match status" value="1"/>
</dbReference>
<dbReference type="InterPro" id="IPR046848">
    <property type="entry name" value="E_motif"/>
</dbReference>
<feature type="repeat" description="PPR" evidence="2">
    <location>
        <begin position="420"/>
        <end position="450"/>
    </location>
</feature>
<dbReference type="PANTHER" id="PTHR47926:SF387">
    <property type="entry name" value="PENTATRICOPEPTIDE REPEAT-CONTAINING PROTEIN"/>
    <property type="match status" value="1"/>
</dbReference>
<dbReference type="GO" id="GO:0009451">
    <property type="term" value="P:RNA modification"/>
    <property type="evidence" value="ECO:0007669"/>
    <property type="project" value="InterPro"/>
</dbReference>
<dbReference type="InterPro" id="IPR002885">
    <property type="entry name" value="PPR_rpt"/>
</dbReference>
<dbReference type="FunFam" id="1.25.40.10:FF:000396">
    <property type="entry name" value="Pentatricopeptide repeat-containing protein At2g36730"/>
    <property type="match status" value="1"/>
</dbReference>
<keyword evidence="4" id="KW-1185">Reference proteome</keyword>
<dbReference type="FunFam" id="1.25.40.10:FF:000348">
    <property type="entry name" value="Pentatricopeptide repeat-containing protein chloroplastic"/>
    <property type="match status" value="1"/>
</dbReference>
<dbReference type="Pfam" id="PF01535">
    <property type="entry name" value="PPR"/>
    <property type="match status" value="3"/>
</dbReference>
<feature type="repeat" description="PPR" evidence="2">
    <location>
        <begin position="451"/>
        <end position="485"/>
    </location>
</feature>
<proteinExistence type="predicted"/>
<dbReference type="InterPro" id="IPR011990">
    <property type="entry name" value="TPR-like_helical_dom_sf"/>
</dbReference>
<dbReference type="GO" id="GO:0003723">
    <property type="term" value="F:RNA binding"/>
    <property type="evidence" value="ECO:0007669"/>
    <property type="project" value="InterPro"/>
</dbReference>
<dbReference type="Pfam" id="PF13041">
    <property type="entry name" value="PPR_2"/>
    <property type="match status" value="3"/>
</dbReference>
<dbReference type="PROSITE" id="PS51375">
    <property type="entry name" value="PPR"/>
    <property type="match status" value="7"/>
</dbReference>
<dbReference type="Pfam" id="PF20431">
    <property type="entry name" value="E_motif"/>
    <property type="match status" value="1"/>
</dbReference>
<feature type="repeat" description="PPR" evidence="2">
    <location>
        <begin position="318"/>
        <end position="348"/>
    </location>
</feature>
<dbReference type="NCBIfam" id="TIGR00756">
    <property type="entry name" value="PPR"/>
    <property type="match status" value="6"/>
</dbReference>
<dbReference type="InterPro" id="IPR046960">
    <property type="entry name" value="PPR_At4g14850-like_plant"/>
</dbReference>
<dbReference type="EMBL" id="JBDFQZ010000013">
    <property type="protein sequence ID" value="KAK9667768.1"/>
    <property type="molecule type" value="Genomic_DNA"/>
</dbReference>
<keyword evidence="1" id="KW-0677">Repeat</keyword>
<comment type="caution">
    <text evidence="3">The sequence shown here is derived from an EMBL/GenBank/DDBJ whole genome shotgun (WGS) entry which is preliminary data.</text>
</comment>
<dbReference type="Gene3D" id="1.25.40.10">
    <property type="entry name" value="Tetratricopeptide repeat domain"/>
    <property type="match status" value="4"/>
</dbReference>
<feature type="repeat" description="PPR" evidence="2">
    <location>
        <begin position="349"/>
        <end position="383"/>
    </location>
</feature>
<evidence type="ECO:0000313" key="3">
    <source>
        <dbReference type="EMBL" id="KAK9667768.1"/>
    </source>
</evidence>
<evidence type="ECO:0000256" key="2">
    <source>
        <dbReference type="PROSITE-ProRule" id="PRU00708"/>
    </source>
</evidence>
<dbReference type="AlphaFoldDB" id="A0AAW1GSM4"/>
<evidence type="ECO:0000256" key="1">
    <source>
        <dbReference type="ARBA" id="ARBA00022737"/>
    </source>
</evidence>
<dbReference type="Proteomes" id="UP001443914">
    <property type="component" value="Unassembled WGS sequence"/>
</dbReference>
<name>A0AAW1GSM4_SAPOF</name>
<protein>
    <submittedName>
        <fullName evidence="3">Uncharacterized protein</fullName>
    </submittedName>
</protein>
<feature type="repeat" description="PPR" evidence="2">
    <location>
        <begin position="217"/>
        <end position="251"/>
    </location>
</feature>
<organism evidence="3 4">
    <name type="scientific">Saponaria officinalis</name>
    <name type="common">Common soapwort</name>
    <name type="synonym">Lychnis saponaria</name>
    <dbReference type="NCBI Taxonomy" id="3572"/>
    <lineage>
        <taxon>Eukaryota</taxon>
        <taxon>Viridiplantae</taxon>
        <taxon>Streptophyta</taxon>
        <taxon>Embryophyta</taxon>
        <taxon>Tracheophyta</taxon>
        <taxon>Spermatophyta</taxon>
        <taxon>Magnoliopsida</taxon>
        <taxon>eudicotyledons</taxon>
        <taxon>Gunneridae</taxon>
        <taxon>Pentapetalae</taxon>
        <taxon>Caryophyllales</taxon>
        <taxon>Caryophyllaceae</taxon>
        <taxon>Caryophylleae</taxon>
        <taxon>Saponaria</taxon>
    </lineage>
</organism>
<gene>
    <name evidence="3" type="ORF">RND81_13G010300</name>
</gene>
<reference evidence="3" key="1">
    <citation type="submission" date="2024-03" db="EMBL/GenBank/DDBJ databases">
        <title>WGS assembly of Saponaria officinalis var. Norfolk2.</title>
        <authorList>
            <person name="Jenkins J."/>
            <person name="Shu S."/>
            <person name="Grimwood J."/>
            <person name="Barry K."/>
            <person name="Goodstein D."/>
            <person name="Schmutz J."/>
            <person name="Leebens-Mack J."/>
            <person name="Osbourn A."/>
        </authorList>
    </citation>
    <scope>NUCLEOTIDE SEQUENCE [LARGE SCALE GENOMIC DNA]</scope>
    <source>
        <strain evidence="3">JIC</strain>
    </source>
</reference>
<feature type="repeat" description="PPR" evidence="2">
    <location>
        <begin position="116"/>
        <end position="150"/>
    </location>
</feature>
<sequence>MKSSLPQLHKLLKSHLILSKNHHLSSINSLNFHNHSTLPNSWNKSTSNLFITNPILLSIHSCTTMSQLKQIQAQMIRKGLIFHIFPVSRIIAFCALSNQGDINYAHMIFDQISCPNVYIWNTMIKGFFRNGNYVMGLSFFRRMIKDEVEMDGRSFVFGLKCFEGVSGFREGGGVHCLVWKLGFGGNVLVENGLVHFYAVGGFLSRARQVFDECSERDVVTWTAMIDGYVQRGGVDEGLRLFGVMLCGEVVPNEVTMITLLSACALKADLNLGMRLHSYIEKSDFEFTLNLKNAMLDMYVKCGGLTSARRVFELMEFRDVFSWTSMVNGCAKCGELELARRYFDEMPAKNVVSWNAMIAGYSQNNRPKDALELFHAMVDGGLVPIEATLVCILSACAQSSNLNSGQWIHHHYIRQNKIEITVSLGNALIDMYAKCGRIDVAEELFNDMGKRDLVSWNSMINSYADHGKGNEALTLFDRAINLGIKPDHITFVGILSACSHAGLVTRGRKHFTDMKQVFGLEPKVEHYACMIDLLGRVGLLEEAYDMITTMPVDPDEAAWGALLNGCRMHGNADLGKLAARKLIDLDPADSGTYVILANLCSREKRWDDVSEIRHLMREKGVRKTQGRSSIELEGQFHEFSVADDSHPRAEDIYKILAITFMFSNLEDDTFQTLNCPQNVDIISNG</sequence>
<feature type="repeat" description="PPR" evidence="2">
    <location>
        <begin position="588"/>
        <end position="622"/>
    </location>
</feature>